<dbReference type="KEGG" id="salf:SMD44_08830"/>
<evidence type="ECO:0000313" key="1">
    <source>
        <dbReference type="EMBL" id="ARX89343.1"/>
    </source>
</evidence>
<evidence type="ECO:0000313" key="2">
    <source>
        <dbReference type="Proteomes" id="UP000195880"/>
    </source>
</evidence>
<sequence>MAGAGQEGAACRGEVGAARGAFQERGADGAFQALELLERVGWETCRRAAASVMEPVSTTARRYSSCRRVGGAAIAPLYASPWKRVFDLCLWAS</sequence>
<keyword evidence="2" id="KW-1185">Reference proteome</keyword>
<accession>A0A1Z1WSC3</accession>
<dbReference type="AlphaFoldDB" id="A0A1Z1WSC3"/>
<dbReference type="EMBL" id="CP021748">
    <property type="protein sequence ID" value="ARX89343.1"/>
    <property type="molecule type" value="Genomic_DNA"/>
</dbReference>
<gene>
    <name evidence="1" type="ORF">SMD44_08830</name>
</gene>
<reference evidence="1 2" key="1">
    <citation type="submission" date="2017-05" db="EMBL/GenBank/DDBJ databases">
        <title>Streptomyces alboflavus Genome sequencing and assembly.</title>
        <authorList>
            <person name="Wang Y."/>
            <person name="Du B."/>
            <person name="Ding Y."/>
            <person name="Liu H."/>
            <person name="Hou Q."/>
            <person name="Liu K."/>
            <person name="Wang C."/>
            <person name="Yao L."/>
        </authorList>
    </citation>
    <scope>NUCLEOTIDE SEQUENCE [LARGE SCALE GENOMIC DNA]</scope>
    <source>
        <strain evidence="1 2">MDJK44</strain>
    </source>
</reference>
<proteinExistence type="predicted"/>
<protein>
    <submittedName>
        <fullName evidence="1">Uncharacterized protein</fullName>
    </submittedName>
</protein>
<dbReference type="Proteomes" id="UP000195880">
    <property type="component" value="Chromosome"/>
</dbReference>
<organism evidence="1 2">
    <name type="scientific">Streptomyces alboflavus</name>
    <dbReference type="NCBI Taxonomy" id="67267"/>
    <lineage>
        <taxon>Bacteria</taxon>
        <taxon>Bacillati</taxon>
        <taxon>Actinomycetota</taxon>
        <taxon>Actinomycetes</taxon>
        <taxon>Kitasatosporales</taxon>
        <taxon>Streptomycetaceae</taxon>
        <taxon>Streptomyces</taxon>
    </lineage>
</organism>
<name>A0A1Z1WSC3_9ACTN</name>